<keyword evidence="3" id="KW-1185">Reference proteome</keyword>
<proteinExistence type="predicted"/>
<accession>A0A1G9KS19</accession>
<reference evidence="3" key="1">
    <citation type="submission" date="2016-10" db="EMBL/GenBank/DDBJ databases">
        <authorList>
            <person name="Varghese N."/>
            <person name="Submissions S."/>
        </authorList>
    </citation>
    <scope>NUCLEOTIDE SEQUENCE [LARGE SCALE GENOMIC DNA]</scope>
    <source>
        <strain evidence="3">CGMCC 4.3147</strain>
    </source>
</reference>
<dbReference type="Proteomes" id="UP000198662">
    <property type="component" value="Unassembled WGS sequence"/>
</dbReference>
<dbReference type="EMBL" id="FNGF01000006">
    <property type="protein sequence ID" value="SDL52426.1"/>
    <property type="molecule type" value="Genomic_DNA"/>
</dbReference>
<dbReference type="AlphaFoldDB" id="A0A1G9KS19"/>
<feature type="compositionally biased region" description="Basic and acidic residues" evidence="1">
    <location>
        <begin position="311"/>
        <end position="320"/>
    </location>
</feature>
<dbReference type="PROSITE" id="PS51257">
    <property type="entry name" value="PROKAR_LIPOPROTEIN"/>
    <property type="match status" value="1"/>
</dbReference>
<organism evidence="2 3">
    <name type="scientific">Glycomyces sambucus</name>
    <dbReference type="NCBI Taxonomy" id="380244"/>
    <lineage>
        <taxon>Bacteria</taxon>
        <taxon>Bacillati</taxon>
        <taxon>Actinomycetota</taxon>
        <taxon>Actinomycetes</taxon>
        <taxon>Glycomycetales</taxon>
        <taxon>Glycomycetaceae</taxon>
        <taxon>Glycomyces</taxon>
    </lineage>
</organism>
<evidence type="ECO:0000313" key="2">
    <source>
        <dbReference type="EMBL" id="SDL52426.1"/>
    </source>
</evidence>
<protein>
    <submittedName>
        <fullName evidence="2">Uncharacterized protein</fullName>
    </submittedName>
</protein>
<gene>
    <name evidence="2" type="ORF">SAMN05216298_4219</name>
</gene>
<evidence type="ECO:0000256" key="1">
    <source>
        <dbReference type="SAM" id="MobiDB-lite"/>
    </source>
</evidence>
<feature type="region of interest" description="Disordered" evidence="1">
    <location>
        <begin position="299"/>
        <end position="320"/>
    </location>
</feature>
<sequence>MPSPRTSLVCGPATTAACLARSLGGLARAGGCVSSGDYDGLEMRVVVSVASHPARAGERLTRVDHCPVVDDEQITRPPAMYHGDRFRERRLDLGIEARLRDRGRQRPLNCVGLQRRPESQDSPVSRIVDDQRMRGSRRPPFGPVGDVNLRQLGPRLQQRTGSDTTVEEAGCSTAVRRLQTPDREVAQRLRIVQLLRMARQPINRAGGFQQPDSHPAGAHMRSETSGGHGHRFLVGLGADEAIPANVQVHEQFVEIDCSRQHNRLQVHEEKWGCGATAHPVAPRWRKVRARRVRRHEEGWIRPRPASGAAELQERPSNRGG</sequence>
<evidence type="ECO:0000313" key="3">
    <source>
        <dbReference type="Proteomes" id="UP000198662"/>
    </source>
</evidence>
<name>A0A1G9KS19_9ACTN</name>
<feature type="region of interest" description="Disordered" evidence="1">
    <location>
        <begin position="204"/>
        <end position="228"/>
    </location>
</feature>